<dbReference type="InterPro" id="IPR020841">
    <property type="entry name" value="PKS_Beta-ketoAc_synthase_dom"/>
</dbReference>
<dbReference type="SMART" id="SM00826">
    <property type="entry name" value="PKS_DH"/>
    <property type="match status" value="1"/>
</dbReference>
<dbReference type="InterPro" id="IPR011032">
    <property type="entry name" value="GroES-like_sf"/>
</dbReference>
<dbReference type="GO" id="GO:0004312">
    <property type="term" value="F:fatty acid synthase activity"/>
    <property type="evidence" value="ECO:0007669"/>
    <property type="project" value="TreeGrafter"/>
</dbReference>
<dbReference type="Gene3D" id="3.30.70.3290">
    <property type="match status" value="1"/>
</dbReference>
<evidence type="ECO:0000256" key="7">
    <source>
        <dbReference type="SAM" id="MobiDB-lite"/>
    </source>
</evidence>
<dbReference type="InterPro" id="IPR016036">
    <property type="entry name" value="Malonyl_transacylase_ACP-bd"/>
</dbReference>
<dbReference type="InterPro" id="IPR049900">
    <property type="entry name" value="PKS_mFAS_DH"/>
</dbReference>
<dbReference type="Pfam" id="PF02801">
    <property type="entry name" value="Ketoacyl-synt_C"/>
    <property type="match status" value="1"/>
</dbReference>
<dbReference type="PROSITE" id="PS52004">
    <property type="entry name" value="KS3_2"/>
    <property type="match status" value="1"/>
</dbReference>
<dbReference type="SMART" id="SM00827">
    <property type="entry name" value="PKS_AT"/>
    <property type="match status" value="1"/>
</dbReference>
<dbReference type="InterPro" id="IPR049551">
    <property type="entry name" value="PKS_DH_C"/>
</dbReference>
<dbReference type="InterPro" id="IPR014031">
    <property type="entry name" value="Ketoacyl_synth_C"/>
</dbReference>
<accession>A0AAJ0CZ14</accession>
<dbReference type="Gene3D" id="3.40.47.10">
    <property type="match status" value="1"/>
</dbReference>
<dbReference type="SUPFAM" id="SSF50129">
    <property type="entry name" value="GroES-like"/>
    <property type="match status" value="1"/>
</dbReference>
<dbReference type="SUPFAM" id="SSF51735">
    <property type="entry name" value="NAD(P)-binding Rossmann-fold domains"/>
    <property type="match status" value="2"/>
</dbReference>
<feature type="active site" description="Proton acceptor; for dehydratase activity" evidence="6">
    <location>
        <position position="1026"/>
    </location>
</feature>
<dbReference type="InterPro" id="IPR036736">
    <property type="entry name" value="ACP-like_sf"/>
</dbReference>
<dbReference type="InterPro" id="IPR049552">
    <property type="entry name" value="PKS_DH_N"/>
</dbReference>
<dbReference type="SMART" id="SM00823">
    <property type="entry name" value="PKS_PP"/>
    <property type="match status" value="1"/>
</dbReference>
<dbReference type="InterPro" id="IPR016035">
    <property type="entry name" value="Acyl_Trfase/lysoPLipase"/>
</dbReference>
<dbReference type="Pfam" id="PF00109">
    <property type="entry name" value="ketoacyl-synt"/>
    <property type="match status" value="1"/>
</dbReference>
<evidence type="ECO:0000256" key="6">
    <source>
        <dbReference type="PROSITE-ProRule" id="PRU01363"/>
    </source>
</evidence>
<dbReference type="SUPFAM" id="SSF53901">
    <property type="entry name" value="Thiolase-like"/>
    <property type="match status" value="1"/>
</dbReference>
<dbReference type="Pfam" id="PF22621">
    <property type="entry name" value="CurL-like_PKS_C"/>
    <property type="match status" value="1"/>
</dbReference>
<feature type="region of interest" description="Disordered" evidence="7">
    <location>
        <begin position="1868"/>
        <end position="1896"/>
    </location>
</feature>
<dbReference type="SUPFAM" id="SSF52151">
    <property type="entry name" value="FabD/lysophospholipase-like"/>
    <property type="match status" value="1"/>
</dbReference>
<evidence type="ECO:0000259" key="8">
    <source>
        <dbReference type="PROSITE" id="PS50075"/>
    </source>
</evidence>
<protein>
    <recommendedName>
        <fullName evidence="13">Polyketide synthase</fullName>
    </recommendedName>
</protein>
<feature type="domain" description="Carrier" evidence="8">
    <location>
        <begin position="2393"/>
        <end position="2471"/>
    </location>
</feature>
<dbReference type="SUPFAM" id="SSF55048">
    <property type="entry name" value="Probable ACP-binding domain of malonyl-CoA ACP transacylase"/>
    <property type="match status" value="1"/>
</dbReference>
<dbReference type="CDD" id="cd00833">
    <property type="entry name" value="PKS"/>
    <property type="match status" value="1"/>
</dbReference>
<dbReference type="Gene3D" id="3.40.366.10">
    <property type="entry name" value="Malonyl-Coenzyme A Acyl Carrier Protein, domain 2"/>
    <property type="match status" value="1"/>
</dbReference>
<keyword evidence="3" id="KW-0808">Transferase</keyword>
<dbReference type="GO" id="GO:0016491">
    <property type="term" value="F:oxidoreductase activity"/>
    <property type="evidence" value="ECO:0007669"/>
    <property type="project" value="UniProtKB-KW"/>
</dbReference>
<dbReference type="Pfam" id="PF00698">
    <property type="entry name" value="Acyl_transf_1"/>
    <property type="match status" value="1"/>
</dbReference>
<dbReference type="InterPro" id="IPR013968">
    <property type="entry name" value="PKS_KR"/>
</dbReference>
<evidence type="ECO:0000256" key="1">
    <source>
        <dbReference type="ARBA" id="ARBA00022450"/>
    </source>
</evidence>
<comment type="caution">
    <text evidence="11">The sequence shown here is derived from an EMBL/GenBank/DDBJ whole genome shotgun (WGS) entry which is preliminary data.</text>
</comment>
<dbReference type="PROSITE" id="PS50075">
    <property type="entry name" value="CARRIER"/>
    <property type="match status" value="1"/>
</dbReference>
<keyword evidence="1" id="KW-0596">Phosphopantetheine</keyword>
<dbReference type="GO" id="GO:0031177">
    <property type="term" value="F:phosphopantetheine binding"/>
    <property type="evidence" value="ECO:0007669"/>
    <property type="project" value="InterPro"/>
</dbReference>
<dbReference type="SMART" id="SM00825">
    <property type="entry name" value="PKS_KS"/>
    <property type="match status" value="1"/>
</dbReference>
<feature type="region of interest" description="Disordered" evidence="7">
    <location>
        <begin position="476"/>
        <end position="509"/>
    </location>
</feature>
<keyword evidence="5" id="KW-0511">Multifunctional enzyme</keyword>
<dbReference type="GO" id="GO:0006633">
    <property type="term" value="P:fatty acid biosynthetic process"/>
    <property type="evidence" value="ECO:0007669"/>
    <property type="project" value="InterPro"/>
</dbReference>
<dbReference type="InterPro" id="IPR057326">
    <property type="entry name" value="KR_dom"/>
</dbReference>
<evidence type="ECO:0000256" key="2">
    <source>
        <dbReference type="ARBA" id="ARBA00022553"/>
    </source>
</evidence>
<dbReference type="Pfam" id="PF08659">
    <property type="entry name" value="KR"/>
    <property type="match status" value="1"/>
</dbReference>
<feature type="domain" description="PKS/mFAS DH" evidence="10">
    <location>
        <begin position="994"/>
        <end position="1324"/>
    </location>
</feature>
<evidence type="ECO:0000259" key="10">
    <source>
        <dbReference type="PROSITE" id="PS52019"/>
    </source>
</evidence>
<evidence type="ECO:0000259" key="9">
    <source>
        <dbReference type="PROSITE" id="PS52004"/>
    </source>
</evidence>
<dbReference type="Gene3D" id="3.40.50.720">
    <property type="entry name" value="NAD(P)-binding Rossmann-like Domain"/>
    <property type="match status" value="3"/>
</dbReference>
<evidence type="ECO:0008006" key="13">
    <source>
        <dbReference type="Google" id="ProtNLM"/>
    </source>
</evidence>
<feature type="region of interest" description="N-terminal hotdog fold" evidence="6">
    <location>
        <begin position="994"/>
        <end position="1131"/>
    </location>
</feature>
<keyword evidence="2" id="KW-0597">Phosphoprotein</keyword>
<reference evidence="11" key="1">
    <citation type="submission" date="2023-06" db="EMBL/GenBank/DDBJ databases">
        <title>Conoideocrella luteorostrata (Hypocreales: Clavicipitaceae), a potential biocontrol fungus for elongate hemlock scale in United States Christmas tree production areas.</title>
        <authorList>
            <person name="Barrett H."/>
            <person name="Lovett B."/>
            <person name="Macias A.M."/>
            <person name="Stajich J.E."/>
            <person name="Kasson M.T."/>
        </authorList>
    </citation>
    <scope>NUCLEOTIDE SEQUENCE</scope>
    <source>
        <strain evidence="11">ARSEF 14590</strain>
    </source>
</reference>
<dbReference type="InterPro" id="IPR009081">
    <property type="entry name" value="PP-bd_ACP"/>
</dbReference>
<evidence type="ECO:0000256" key="4">
    <source>
        <dbReference type="ARBA" id="ARBA00023002"/>
    </source>
</evidence>
<dbReference type="InterPro" id="IPR036291">
    <property type="entry name" value="NAD(P)-bd_dom_sf"/>
</dbReference>
<dbReference type="Gene3D" id="3.10.129.110">
    <property type="entry name" value="Polyketide synthase dehydratase"/>
    <property type="match status" value="1"/>
</dbReference>
<dbReference type="Proteomes" id="UP001251528">
    <property type="component" value="Unassembled WGS sequence"/>
</dbReference>
<organism evidence="11 12">
    <name type="scientific">Conoideocrella luteorostrata</name>
    <dbReference type="NCBI Taxonomy" id="1105319"/>
    <lineage>
        <taxon>Eukaryota</taxon>
        <taxon>Fungi</taxon>
        <taxon>Dikarya</taxon>
        <taxon>Ascomycota</taxon>
        <taxon>Pezizomycotina</taxon>
        <taxon>Sordariomycetes</taxon>
        <taxon>Hypocreomycetidae</taxon>
        <taxon>Hypocreales</taxon>
        <taxon>Clavicipitaceae</taxon>
        <taxon>Conoideocrella</taxon>
    </lineage>
</organism>
<dbReference type="PANTHER" id="PTHR43775">
    <property type="entry name" value="FATTY ACID SYNTHASE"/>
    <property type="match status" value="1"/>
</dbReference>
<dbReference type="PROSITE" id="PS00012">
    <property type="entry name" value="PHOSPHOPANTETHEINE"/>
    <property type="match status" value="1"/>
</dbReference>
<dbReference type="SUPFAM" id="SSF47336">
    <property type="entry name" value="ACP-like"/>
    <property type="match status" value="1"/>
</dbReference>
<dbReference type="GO" id="GO:0004315">
    <property type="term" value="F:3-oxoacyl-[acyl-carrier-protein] synthase activity"/>
    <property type="evidence" value="ECO:0007669"/>
    <property type="project" value="InterPro"/>
</dbReference>
<dbReference type="PROSITE" id="PS00606">
    <property type="entry name" value="KS3_1"/>
    <property type="match status" value="1"/>
</dbReference>
<feature type="domain" description="Ketosynthase family 3 (KS3)" evidence="9">
    <location>
        <begin position="18"/>
        <end position="443"/>
    </location>
</feature>
<dbReference type="PROSITE" id="PS52019">
    <property type="entry name" value="PKS_MFAS_DH"/>
    <property type="match status" value="1"/>
</dbReference>
<name>A0AAJ0CZ14_9HYPO</name>
<dbReference type="GO" id="GO:0030639">
    <property type="term" value="P:polyketide biosynthetic process"/>
    <property type="evidence" value="ECO:0007669"/>
    <property type="project" value="UniProtKB-ARBA"/>
</dbReference>
<dbReference type="InterPro" id="IPR001227">
    <property type="entry name" value="Ac_transferase_dom_sf"/>
</dbReference>
<keyword evidence="4" id="KW-0560">Oxidoreductase</keyword>
<dbReference type="InterPro" id="IPR018201">
    <property type="entry name" value="Ketoacyl_synth_AS"/>
</dbReference>
<dbReference type="InterPro" id="IPR014030">
    <property type="entry name" value="Ketoacyl_synth_N"/>
</dbReference>
<dbReference type="InterPro" id="IPR020806">
    <property type="entry name" value="PKS_PP-bd"/>
</dbReference>
<sequence>MNQSRADSQTDAVTTADDGAIAIVGMACRFSDVSSPSEFWDMIEQGRSGHGRIPERCFDADAWYHPSRNRRGAVITKSGFFLNDVSHFDAPFFSITASEAAAMDPMQRLGLEVAYEAFENAGIPMQKLSKSRTGVYNGVMTADYQEIAEGDLFRLGDHPGSGTAKSILANRISWFFDLKGPSLSLDTACSSALYSLHLACQSIHAGECDQALVTGTNLILHPNLMTQFTAMHMITPDGISHTFDAAANGYGRGEGVAAVIVKPLKDAVRDSDVIRAVIRATGINFDGKTTGMTVPSGDAQAELIRETYQKAGLSMNDTCYFEAHGTGTPLGDPIEMKAVAATIGSAKKAGNDGPLYVGSVKPNVGHTEGAAGLAGLIKTVLCLEAGMIPAVTRLKTLNPKLHMADWNLVAPMENLSWPRPGLRRASVNSFGFGGANAHAIIDDAMHYLLSRGLHGRHASQPTPFLLDSSIEFSMDHGSSSSSATSNSDESSSCSDANDSPASTSDDEASEDIRVVEQQHHLFVLSGKDQDALQRVTLSYSEFLKKQEPSKDEVSTMQSLSHILAEKRAQLDFRSFIVAESLADLATSLDAKDLTRARSSPKDKVIFVFTGQGAQRAGMARELLSDPIFSKSIRRSQKVVTACGGDWDIEQMLTTGTAEQLGQSLYSQPLCTAIQIGLVDMLSTWNVQPAAVVGHSSGEIAAAYSSGVLTHDDAMYVAYYRGTLSSVVSSRSGVQGSMLAAGLSESEVAKYITGNEAVSIACVNSPSSVTLSGESSAIAAVHEALVKDGKFSRQLRTGVAYHSPVMAVVSEDSERLLAGLDERLRPMRVPMYSSVTEKRIEGDRLGCAYWMENMLSTVRFAGALRNLVTGAGIDGEELLDTEYSAIVEIGPSKTLQGPIKQILTGISPRFAEKLPYRSMLVAGNHARKTALEAAGFLWSTGHSIDLEKANRMPKSSELELSMLPRLPMYPWNHKNSFWLEHAASSAVRLRKEPRTDLLGMPVDVQNPFELRWRNLLSVTENPWLAHHRVASACLFPAAGYLVMALEAVLKLAAAEKQEGRVLKGVELTNVVFETGLALTEDGSATDISITLRPHQDMDATYDFSIFSDSFDQPVRRLVVGSVGALYENQYETGDDTFEQEAQQQEWVSTRNMLQEAQSLASQPVDVKSFYAHLASIGLEYGPTFQALERIDVMSPQDNGPLACGTACGTLNVPDTKSIMPMEYEYPHLLHPATLDSAFHLAFAALQTQEHIVRPAVPVTVERVFISANLPSSPGSKFQGMASTRRLGKTSLVTDIIFADSDVTGPQMVIESMGLSDLGEVSDAAGNGSSVSQATSKLRTADVVWKEDVAFMQQLSNSLSKDGQSQLEFWFESFLHKHANAKVLFLGGAEHDHHVLKALQAKVAPHERAGGHGKLFSCPLPLSPQQPAMSEDPNVLPAYLQSSLTQGPYDAIVLAAHEGLETLSLLQSMTSILKPDGRLMMHDTSSQVTEYVKSSDNGHITVKNHAKLIASSLEMLKQESVTILERSANQDSPKVAHLRDALIEILRKSGVEVSKKTMDQIPFEVGNSFVISLVEYCEPLVYDWAEEDLMKFKDLITSARYVLWLTTGGVMTPDEDGLKHSLTQGLLRTIRAEYPQLMIPHLDISPDRSSLHPEEVASIVSQVLAVTLPGLEADAFVETEFAESDGKVFIPRLVRDAAMDAEMELVSAPTTTIETKLEDCAQPLRLSTTTGSVQWTPCEPYSTLGSDEVMVTTRYVAASSAKNGTLSCNVVGVISQVGPSISQYEVGDFVLPLDVSIDFDVQTYFIANTSDILKVPADISPSKLAYWIQPLITAHHLMVGQQLNNSLTSHQELSGAKIISHLAADLNKKMLPPSLTPPDSAGHSPPRSSSPDYQGARSDDVSAGGLLIDVEDAALRTAIGQMSQLLGWNTFVVVPEREEVCEEQLASCTIIRRMTRSCTKAIRNKTGAAGVQLVLSSLHNPSSVRHLMGSLSSGGRFVAIDASTKRKDSLRTIVPRFDISLEHLEADDLNVFSMRNSRQAVFSLLSSNKLELKSLPASSQKPISEMEVLSETAEHHRRNVFSLEPQSYVPMLVSGPLPLQESMLDSSGTYIISGGMGALGLEMAGWLCEQGARHIVLLSRSGKATDSAQATIDRLSHHGCRCTVARCDITSDTDVKNVASQAVKENWCIRGIIQAAMILADSPFESMTGKQWATATAPKVHGTWNLHNILGCHNDLKFFILLSSISGIIGNVAQANYSAGNTFEDALARHRRQQGLPAVSLNLGLVAMDTGNVGSVNEFVKKFPHLASVMVSKKEVRAALNLATRHTGLNGVPTPSQVVVGISGSIKSDDGLSSNWQNDPKFVHRLDHQAAVEGENNKQQKVNYEKAIKGAKSTEDARLIIEDALRIHVAAAMSSDPANIDVDKPVTAYGVDSLKATEVRNWFLKEFDSRLSIFEILSPTPISRLALNILKNSSYKAEEA</sequence>
<feature type="compositionally biased region" description="Low complexity" evidence="7">
    <location>
        <begin position="478"/>
        <end position="502"/>
    </location>
</feature>
<dbReference type="PANTHER" id="PTHR43775:SF29">
    <property type="entry name" value="ASPERFURANONE POLYKETIDE SYNTHASE AFOG-RELATED"/>
    <property type="match status" value="1"/>
</dbReference>
<dbReference type="EMBL" id="JASWJB010000003">
    <property type="protein sequence ID" value="KAK2616708.1"/>
    <property type="molecule type" value="Genomic_DNA"/>
</dbReference>
<dbReference type="Pfam" id="PF14765">
    <property type="entry name" value="PS-DH"/>
    <property type="match status" value="1"/>
</dbReference>
<dbReference type="SMART" id="SM00822">
    <property type="entry name" value="PKS_KR"/>
    <property type="match status" value="1"/>
</dbReference>
<evidence type="ECO:0000313" key="12">
    <source>
        <dbReference type="Proteomes" id="UP001251528"/>
    </source>
</evidence>
<dbReference type="Pfam" id="PF23297">
    <property type="entry name" value="ACP_SdgA_C"/>
    <property type="match status" value="1"/>
</dbReference>
<dbReference type="Gene3D" id="3.90.180.10">
    <property type="entry name" value="Medium-chain alcohol dehydrogenases, catalytic domain"/>
    <property type="match status" value="1"/>
</dbReference>
<dbReference type="InterPro" id="IPR050091">
    <property type="entry name" value="PKS_NRPS_Biosynth_Enz"/>
</dbReference>
<dbReference type="InterPro" id="IPR014043">
    <property type="entry name" value="Acyl_transferase_dom"/>
</dbReference>
<proteinExistence type="predicted"/>
<dbReference type="InterPro" id="IPR016039">
    <property type="entry name" value="Thiolase-like"/>
</dbReference>
<dbReference type="Pfam" id="PF21089">
    <property type="entry name" value="PKS_DH_N"/>
    <property type="match status" value="1"/>
</dbReference>
<dbReference type="InterPro" id="IPR020807">
    <property type="entry name" value="PKS_DH"/>
</dbReference>
<dbReference type="InterPro" id="IPR042104">
    <property type="entry name" value="PKS_dehydratase_sf"/>
</dbReference>
<keyword evidence="12" id="KW-1185">Reference proteome</keyword>
<evidence type="ECO:0000256" key="5">
    <source>
        <dbReference type="ARBA" id="ARBA00023268"/>
    </source>
</evidence>
<dbReference type="Gene3D" id="1.10.1200.10">
    <property type="entry name" value="ACP-like"/>
    <property type="match status" value="1"/>
</dbReference>
<feature type="region of interest" description="C-terminal hotdog fold" evidence="6">
    <location>
        <begin position="1157"/>
        <end position="1324"/>
    </location>
</feature>
<dbReference type="Pfam" id="PF23114">
    <property type="entry name" value="NAD-bd_HRPKS_sdrA"/>
    <property type="match status" value="1"/>
</dbReference>
<gene>
    <name evidence="11" type="ORF">QQS21_000320</name>
</gene>
<dbReference type="InterPro" id="IPR006162">
    <property type="entry name" value="Ppantetheine_attach_site"/>
</dbReference>
<feature type="active site" description="Proton donor; for dehydratase activity" evidence="6">
    <location>
        <position position="1234"/>
    </location>
</feature>
<evidence type="ECO:0000256" key="3">
    <source>
        <dbReference type="ARBA" id="ARBA00022679"/>
    </source>
</evidence>
<dbReference type="InterPro" id="IPR056501">
    <property type="entry name" value="NAD-bd_HRPKS_sdrA"/>
</dbReference>
<evidence type="ECO:0000313" key="11">
    <source>
        <dbReference type="EMBL" id="KAK2616708.1"/>
    </source>
</evidence>